<dbReference type="PANTHER" id="PTHR33353">
    <property type="entry name" value="PUTATIVE (AFU_ORTHOLOGUE AFUA_1G12560)-RELATED"/>
    <property type="match status" value="1"/>
</dbReference>
<evidence type="ECO:0000256" key="9">
    <source>
        <dbReference type="ARBA" id="ARBA00023326"/>
    </source>
</evidence>
<keyword evidence="6" id="KW-0503">Monooxygenase</keyword>
<dbReference type="GO" id="GO:0030245">
    <property type="term" value="P:cellulose catabolic process"/>
    <property type="evidence" value="ECO:0007669"/>
    <property type="project" value="UniProtKB-KW"/>
</dbReference>
<feature type="compositionally biased region" description="Polar residues" evidence="13">
    <location>
        <begin position="334"/>
        <end position="344"/>
    </location>
</feature>
<evidence type="ECO:0000256" key="6">
    <source>
        <dbReference type="ARBA" id="ARBA00023033"/>
    </source>
</evidence>
<feature type="chain" id="PRO_5022996989" description="lytic cellulose monooxygenase (C4-dehydrogenating)" evidence="14">
    <location>
        <begin position="21"/>
        <end position="362"/>
    </location>
</feature>
<accession>A0A5C3QR94</accession>
<feature type="compositionally biased region" description="Basic residues" evidence="13">
    <location>
        <begin position="345"/>
        <end position="356"/>
    </location>
</feature>
<evidence type="ECO:0000256" key="7">
    <source>
        <dbReference type="ARBA" id="ARBA00023157"/>
    </source>
</evidence>
<evidence type="ECO:0000256" key="2">
    <source>
        <dbReference type="ARBA" id="ARBA00022723"/>
    </source>
</evidence>
<dbReference type="PANTHER" id="PTHR33353:SF6">
    <property type="entry name" value="ENDOGLUCANASE IV"/>
    <property type="match status" value="1"/>
</dbReference>
<keyword evidence="3" id="KW-0136">Cellulose degradation</keyword>
<dbReference type="EMBL" id="ML178827">
    <property type="protein sequence ID" value="TFL00884.1"/>
    <property type="molecule type" value="Genomic_DNA"/>
</dbReference>
<evidence type="ECO:0000256" key="3">
    <source>
        <dbReference type="ARBA" id="ARBA00023001"/>
    </source>
</evidence>
<comment type="catalytic activity">
    <reaction evidence="11">
        <text>[(1-&gt;4)-beta-D-glucosyl]n+m + reduced acceptor + O2 = 4-dehydro-beta-D-glucosyl-[(1-&gt;4)-beta-D-glucosyl]n-1 + [(1-&gt;4)-beta-D-glucosyl]m + acceptor + H2O.</text>
        <dbReference type="EC" id="1.14.99.56"/>
    </reaction>
</comment>
<dbReference type="STRING" id="1884261.A0A5C3QR94"/>
<dbReference type="EC" id="1.14.99.56" evidence="12"/>
<sequence>MMRAFSSLLALSSVLSLVSAHGYVSEMTIGSKVYYGNNPYTMAPKNSPLRKIDAVEPVKLGQDDHNLVCGKNAQVATDVAEAAAGDEISLKWVAGDGVSGWIHDKGPVFTYMASCGDVPCNEFDASKARWFKTEQKGIEDVGTRAWYQGRVYRGEAATTRIPANLAPGNYLLRHEFIALHIATFVGGAEFYINCAQLKVTGTGTGKPTESELVSIPGLYKPDDDGIVYAIDSYPMAPFSFPGPPLAALAGGNSLTEPKPKPSKDDKPKDDKPASKPPALAPAAGGANLTGDDKPKPAAEESKPKPVRSCESKRKARREALRKRDVASAANAANDTSSKVRSTVSKAHHNAVKRRSHGGLSRF</sequence>
<dbReference type="OrthoDB" id="4849160at2759"/>
<evidence type="ECO:0000256" key="1">
    <source>
        <dbReference type="ARBA" id="ARBA00001973"/>
    </source>
</evidence>
<dbReference type="GO" id="GO:0004497">
    <property type="term" value="F:monooxygenase activity"/>
    <property type="evidence" value="ECO:0007669"/>
    <property type="project" value="UniProtKB-KW"/>
</dbReference>
<keyword evidence="7" id="KW-1015">Disulfide bond</keyword>
<comment type="cofactor">
    <cofactor evidence="1">
        <name>Cu(2+)</name>
        <dbReference type="ChEBI" id="CHEBI:29036"/>
    </cofactor>
</comment>
<feature type="domain" description="Auxiliary Activity family 9 catalytic" evidence="15">
    <location>
        <begin position="21"/>
        <end position="232"/>
    </location>
</feature>
<keyword evidence="4" id="KW-0560">Oxidoreductase</keyword>
<keyword evidence="17" id="KW-1185">Reference proteome</keyword>
<keyword evidence="16" id="KW-0378">Hydrolase</keyword>
<reference evidence="16 17" key="1">
    <citation type="journal article" date="2019" name="Nat. Ecol. Evol.">
        <title>Megaphylogeny resolves global patterns of mushroom evolution.</title>
        <authorList>
            <person name="Varga T."/>
            <person name="Krizsan K."/>
            <person name="Foldi C."/>
            <person name="Dima B."/>
            <person name="Sanchez-Garcia M."/>
            <person name="Sanchez-Ramirez S."/>
            <person name="Szollosi G.J."/>
            <person name="Szarkandi J.G."/>
            <person name="Papp V."/>
            <person name="Albert L."/>
            <person name="Andreopoulos W."/>
            <person name="Angelini C."/>
            <person name="Antonin V."/>
            <person name="Barry K.W."/>
            <person name="Bougher N.L."/>
            <person name="Buchanan P."/>
            <person name="Buyck B."/>
            <person name="Bense V."/>
            <person name="Catcheside P."/>
            <person name="Chovatia M."/>
            <person name="Cooper J."/>
            <person name="Damon W."/>
            <person name="Desjardin D."/>
            <person name="Finy P."/>
            <person name="Geml J."/>
            <person name="Haridas S."/>
            <person name="Hughes K."/>
            <person name="Justo A."/>
            <person name="Karasinski D."/>
            <person name="Kautmanova I."/>
            <person name="Kiss B."/>
            <person name="Kocsube S."/>
            <person name="Kotiranta H."/>
            <person name="LaButti K.M."/>
            <person name="Lechner B.E."/>
            <person name="Liimatainen K."/>
            <person name="Lipzen A."/>
            <person name="Lukacs Z."/>
            <person name="Mihaltcheva S."/>
            <person name="Morgado L.N."/>
            <person name="Niskanen T."/>
            <person name="Noordeloos M.E."/>
            <person name="Ohm R.A."/>
            <person name="Ortiz-Santana B."/>
            <person name="Ovrebo C."/>
            <person name="Racz N."/>
            <person name="Riley R."/>
            <person name="Savchenko A."/>
            <person name="Shiryaev A."/>
            <person name="Soop K."/>
            <person name="Spirin V."/>
            <person name="Szebenyi C."/>
            <person name="Tomsovsky M."/>
            <person name="Tulloss R.E."/>
            <person name="Uehling J."/>
            <person name="Grigoriev I.V."/>
            <person name="Vagvolgyi C."/>
            <person name="Papp T."/>
            <person name="Martin F.M."/>
            <person name="Miettinen O."/>
            <person name="Hibbett D.S."/>
            <person name="Nagy L.G."/>
        </authorList>
    </citation>
    <scope>NUCLEOTIDE SEQUENCE [LARGE SCALE GENOMIC DNA]</scope>
    <source>
        <strain evidence="16 17">CBS 309.79</strain>
    </source>
</reference>
<dbReference type="Gene3D" id="2.70.50.70">
    <property type="match status" value="1"/>
</dbReference>
<feature type="compositionally biased region" description="Basic and acidic residues" evidence="13">
    <location>
        <begin position="290"/>
        <end position="325"/>
    </location>
</feature>
<dbReference type="GO" id="GO:0046872">
    <property type="term" value="F:metal ion binding"/>
    <property type="evidence" value="ECO:0007669"/>
    <property type="project" value="UniProtKB-KW"/>
</dbReference>
<name>A0A5C3QR94_9AGAR</name>
<keyword evidence="14" id="KW-0732">Signal</keyword>
<evidence type="ECO:0000256" key="5">
    <source>
        <dbReference type="ARBA" id="ARBA00023008"/>
    </source>
</evidence>
<protein>
    <recommendedName>
        <fullName evidence="12">lytic cellulose monooxygenase (C4-dehydrogenating)</fullName>
        <ecNumber evidence="12">1.14.99.56</ecNumber>
    </recommendedName>
</protein>
<keyword evidence="2" id="KW-0479">Metal-binding</keyword>
<evidence type="ECO:0000313" key="17">
    <source>
        <dbReference type="Proteomes" id="UP000305067"/>
    </source>
</evidence>
<gene>
    <name evidence="16" type="ORF">BDV98DRAFT_568877</name>
</gene>
<dbReference type="InterPro" id="IPR049892">
    <property type="entry name" value="AA9"/>
</dbReference>
<dbReference type="Pfam" id="PF03443">
    <property type="entry name" value="AA9"/>
    <property type="match status" value="1"/>
</dbReference>
<organism evidence="16 17">
    <name type="scientific">Pterulicium gracile</name>
    <dbReference type="NCBI Taxonomy" id="1884261"/>
    <lineage>
        <taxon>Eukaryota</taxon>
        <taxon>Fungi</taxon>
        <taxon>Dikarya</taxon>
        <taxon>Basidiomycota</taxon>
        <taxon>Agaricomycotina</taxon>
        <taxon>Agaricomycetes</taxon>
        <taxon>Agaricomycetidae</taxon>
        <taxon>Agaricales</taxon>
        <taxon>Pleurotineae</taxon>
        <taxon>Pterulaceae</taxon>
        <taxon>Pterulicium</taxon>
    </lineage>
</organism>
<evidence type="ECO:0000256" key="8">
    <source>
        <dbReference type="ARBA" id="ARBA00023277"/>
    </source>
</evidence>
<feature type="signal peptide" evidence="14">
    <location>
        <begin position="1"/>
        <end position="20"/>
    </location>
</feature>
<evidence type="ECO:0000256" key="14">
    <source>
        <dbReference type="SAM" id="SignalP"/>
    </source>
</evidence>
<dbReference type="InterPro" id="IPR005103">
    <property type="entry name" value="AA9_LPMO"/>
</dbReference>
<comment type="similarity">
    <text evidence="10">Belongs to the polysaccharide monooxygenase AA9 family.</text>
</comment>
<evidence type="ECO:0000256" key="13">
    <source>
        <dbReference type="SAM" id="MobiDB-lite"/>
    </source>
</evidence>
<feature type="region of interest" description="Disordered" evidence="13">
    <location>
        <begin position="247"/>
        <end position="362"/>
    </location>
</feature>
<evidence type="ECO:0000256" key="4">
    <source>
        <dbReference type="ARBA" id="ARBA00023002"/>
    </source>
</evidence>
<proteinExistence type="inferred from homology"/>
<dbReference type="Proteomes" id="UP000305067">
    <property type="component" value="Unassembled WGS sequence"/>
</dbReference>
<keyword evidence="8" id="KW-0119">Carbohydrate metabolism</keyword>
<keyword evidence="5" id="KW-0186">Copper</keyword>
<dbReference type="CDD" id="cd21175">
    <property type="entry name" value="LPMO_AA9"/>
    <property type="match status" value="1"/>
</dbReference>
<evidence type="ECO:0000259" key="15">
    <source>
        <dbReference type="Pfam" id="PF03443"/>
    </source>
</evidence>
<evidence type="ECO:0000313" key="16">
    <source>
        <dbReference type="EMBL" id="TFL00884.1"/>
    </source>
</evidence>
<dbReference type="AlphaFoldDB" id="A0A5C3QR94"/>
<evidence type="ECO:0000256" key="10">
    <source>
        <dbReference type="ARBA" id="ARBA00044502"/>
    </source>
</evidence>
<evidence type="ECO:0000256" key="12">
    <source>
        <dbReference type="ARBA" id="ARBA00047174"/>
    </source>
</evidence>
<keyword evidence="9" id="KW-0624">Polysaccharide degradation</keyword>
<feature type="compositionally biased region" description="Basic and acidic residues" evidence="13">
    <location>
        <begin position="257"/>
        <end position="273"/>
    </location>
</feature>
<evidence type="ECO:0000256" key="11">
    <source>
        <dbReference type="ARBA" id="ARBA00045077"/>
    </source>
</evidence>
<dbReference type="GO" id="GO:0016787">
    <property type="term" value="F:hydrolase activity"/>
    <property type="evidence" value="ECO:0007669"/>
    <property type="project" value="UniProtKB-KW"/>
</dbReference>